<accession>A0A977KUP0</accession>
<keyword evidence="4" id="KW-0560">Oxidoreductase</keyword>
<evidence type="ECO:0000256" key="5">
    <source>
        <dbReference type="ARBA" id="ARBA00023004"/>
    </source>
</evidence>
<keyword evidence="7" id="KW-0175">Coiled coil</keyword>
<evidence type="ECO:0000256" key="3">
    <source>
        <dbReference type="ARBA" id="ARBA00022723"/>
    </source>
</evidence>
<dbReference type="GO" id="GO:0046872">
    <property type="term" value="F:metal ion binding"/>
    <property type="evidence" value="ECO:0007669"/>
    <property type="project" value="UniProtKB-KW"/>
</dbReference>
<organism evidence="9">
    <name type="scientific">Woronichinia naegeliana WA131</name>
    <dbReference type="NCBI Taxonomy" id="2824559"/>
    <lineage>
        <taxon>Bacteria</taxon>
        <taxon>Bacillati</taxon>
        <taxon>Cyanobacteriota</taxon>
        <taxon>Cyanophyceae</taxon>
        <taxon>Synechococcales</taxon>
        <taxon>Coelosphaeriaceae</taxon>
        <taxon>Woronichinia</taxon>
    </lineage>
</organism>
<keyword evidence="5" id="KW-0408">Iron</keyword>
<feature type="coiled-coil region" evidence="7">
    <location>
        <begin position="291"/>
        <end position="318"/>
    </location>
</feature>
<feature type="domain" description="DyP dimeric alpha+beta barrel" evidence="8">
    <location>
        <begin position="38"/>
        <end position="224"/>
    </location>
</feature>
<name>A0A977KUP0_9CYAN</name>
<dbReference type="KEGG" id="wna:KA717_21725"/>
<dbReference type="InterPro" id="IPR049509">
    <property type="entry name" value="DyP_N"/>
</dbReference>
<keyword evidence="2" id="KW-0575">Peroxidase</keyword>
<sequence>MLSNTNQDANNNYDEAYNFLERSEIDPDQPDIRFRLEDIQGNILKSHGRTYSIYVFLHFDNSQPEATKKWIGDFAEKYVVSAIRQREQTQEHKKFLKTKKEASSSTLFVNFSLSFKGYEALGLDAKTNFRKLYQQKLQDKERSFSTHPFEEGMLENLESLKDKKRDWEIEYQQVESSVMNNDIHALILLADCDIDNLCEKTQQILDNIEANNIRIIKKEIGWVRKNDQDQCIEPFGFADNISNPLFLKSDIYQVTDKDQWDPSANLRLVLNVDPFGNLQNKGYSYGSFLVYRKLEQNVEGFNEKIKELAGKLENLGADSHPKKKQNNSLKLILWGVSKMDGLL</sequence>
<keyword evidence="3" id="KW-0479">Metal-binding</keyword>
<protein>
    <recommendedName>
        <fullName evidence="8">DyP dimeric alpha+beta barrel domain-containing protein</fullName>
    </recommendedName>
</protein>
<dbReference type="AlphaFoldDB" id="A0A977KUP0"/>
<evidence type="ECO:0000313" key="9">
    <source>
        <dbReference type="EMBL" id="UXE58650.1"/>
    </source>
</evidence>
<evidence type="ECO:0000259" key="8">
    <source>
        <dbReference type="Pfam" id="PF21105"/>
    </source>
</evidence>
<evidence type="ECO:0000256" key="6">
    <source>
        <dbReference type="ARBA" id="ARBA00025737"/>
    </source>
</evidence>
<evidence type="ECO:0000256" key="7">
    <source>
        <dbReference type="SAM" id="Coils"/>
    </source>
</evidence>
<dbReference type="SUPFAM" id="SSF54909">
    <property type="entry name" value="Dimeric alpha+beta barrel"/>
    <property type="match status" value="1"/>
</dbReference>
<feature type="coiled-coil region" evidence="7">
    <location>
        <begin position="150"/>
        <end position="177"/>
    </location>
</feature>
<dbReference type="Pfam" id="PF21105">
    <property type="entry name" value="DyP_N"/>
    <property type="match status" value="1"/>
</dbReference>
<evidence type="ECO:0000256" key="4">
    <source>
        <dbReference type="ARBA" id="ARBA00023002"/>
    </source>
</evidence>
<comment type="similarity">
    <text evidence="6">Belongs to the DyP-type peroxidase family.</text>
</comment>
<evidence type="ECO:0000256" key="2">
    <source>
        <dbReference type="ARBA" id="ARBA00022559"/>
    </source>
</evidence>
<dbReference type="PANTHER" id="PTHR30521:SF0">
    <property type="entry name" value="DYP-TYPE PEROXIDASE FAMILY PROTEIN"/>
    <property type="match status" value="1"/>
</dbReference>
<dbReference type="InterPro" id="IPR011008">
    <property type="entry name" value="Dimeric_a/b-barrel"/>
</dbReference>
<dbReference type="EMBL" id="CP073041">
    <property type="protein sequence ID" value="UXE58650.1"/>
    <property type="molecule type" value="Genomic_DNA"/>
</dbReference>
<dbReference type="GO" id="GO:0020037">
    <property type="term" value="F:heme binding"/>
    <property type="evidence" value="ECO:0007669"/>
    <property type="project" value="InterPro"/>
</dbReference>
<proteinExistence type="inferred from homology"/>
<evidence type="ECO:0000256" key="1">
    <source>
        <dbReference type="ARBA" id="ARBA00001970"/>
    </source>
</evidence>
<dbReference type="InterPro" id="IPR006314">
    <property type="entry name" value="Dyp_peroxidase"/>
</dbReference>
<dbReference type="PANTHER" id="PTHR30521">
    <property type="entry name" value="DEFERROCHELATASE/PEROXIDASE"/>
    <property type="match status" value="1"/>
</dbReference>
<dbReference type="Proteomes" id="UP001065613">
    <property type="component" value="Chromosome"/>
</dbReference>
<dbReference type="GO" id="GO:0004601">
    <property type="term" value="F:peroxidase activity"/>
    <property type="evidence" value="ECO:0007669"/>
    <property type="project" value="UniProtKB-KW"/>
</dbReference>
<gene>
    <name evidence="9" type="ORF">KA717_21725</name>
</gene>
<reference evidence="9" key="1">
    <citation type="submission" date="2021-04" db="EMBL/GenBank/DDBJ databases">
        <title>Genome sequence of Woronichinia naegeliana from Washington state freshwater lake bloom.</title>
        <authorList>
            <person name="Dreher T.W."/>
        </authorList>
    </citation>
    <scope>NUCLEOTIDE SEQUENCE</scope>
    <source>
        <strain evidence="9">WA131</strain>
    </source>
</reference>
<comment type="cofactor">
    <cofactor evidence="1">
        <name>heme b</name>
        <dbReference type="ChEBI" id="CHEBI:60344"/>
    </cofactor>
</comment>
<dbReference type="GO" id="GO:0005829">
    <property type="term" value="C:cytosol"/>
    <property type="evidence" value="ECO:0007669"/>
    <property type="project" value="TreeGrafter"/>
</dbReference>